<dbReference type="AlphaFoldDB" id="A0A2Z3LJL7"/>
<sequence>MVTYNIEVPTLFFRNLLQQRMFFTKESKGQFNNSFYEFQLSWYGMQRYTVAYSVLNVQ</sequence>
<name>A0A2Z3LJL7_9BACT</name>
<organism evidence="1 2">
    <name type="scientific">Candidatus Cardinium hertigii</name>
    <dbReference type="NCBI Taxonomy" id="247481"/>
    <lineage>
        <taxon>Bacteria</taxon>
        <taxon>Pseudomonadati</taxon>
        <taxon>Bacteroidota</taxon>
        <taxon>Cytophagia</taxon>
        <taxon>Cytophagales</taxon>
        <taxon>Amoebophilaceae</taxon>
        <taxon>Candidatus Cardinium</taxon>
    </lineage>
</organism>
<accession>A0A2Z3LJL7</accession>
<proteinExistence type="predicted"/>
<dbReference type="KEGG" id="cher:DK880_00932"/>
<keyword evidence="2" id="KW-1185">Reference proteome</keyword>
<protein>
    <submittedName>
        <fullName evidence="1">Uncharacterized protein</fullName>
    </submittedName>
</protein>
<dbReference type="EMBL" id="CP029619">
    <property type="protein sequence ID" value="AWN82230.1"/>
    <property type="molecule type" value="Genomic_DNA"/>
</dbReference>
<evidence type="ECO:0000313" key="2">
    <source>
        <dbReference type="Proteomes" id="UP000245872"/>
    </source>
</evidence>
<dbReference type="Proteomes" id="UP000245872">
    <property type="component" value="Chromosome"/>
</dbReference>
<reference evidence="1 2" key="1">
    <citation type="submission" date="2018-05" db="EMBL/GenBank/DDBJ databases">
        <title>Candidatus Cardinium hertigii Genome Assembly.</title>
        <authorList>
            <person name="Showmaker K.C."/>
            <person name="Walden K.O."/>
            <person name="Fields C.J."/>
            <person name="Lambert K.N."/>
            <person name="Hudson M.E."/>
        </authorList>
    </citation>
    <scope>NUCLEOTIDE SEQUENCE [LARGE SCALE GENOMIC DNA]</scope>
    <source>
        <strain evidence="2">cHgTN10</strain>
    </source>
</reference>
<evidence type="ECO:0000313" key="1">
    <source>
        <dbReference type="EMBL" id="AWN82230.1"/>
    </source>
</evidence>
<gene>
    <name evidence="1" type="ORF">DK880_00932</name>
</gene>